<accession>A0A450RTL6</accession>
<sequence length="104" mass="11061">MRSRICSDRSGDETGLGKLSRGLFVPVLFWQVMAYWKVALSGESVKGGNHHAQSGMDSGWRFPDETLYSQPVLCVVALAFTVDPGKEGLIVGAGAIGFGKQASA</sequence>
<organism evidence="1">
    <name type="scientific">Candidatus Kentrum sp. DK</name>
    <dbReference type="NCBI Taxonomy" id="2126562"/>
    <lineage>
        <taxon>Bacteria</taxon>
        <taxon>Pseudomonadati</taxon>
        <taxon>Pseudomonadota</taxon>
        <taxon>Gammaproteobacteria</taxon>
        <taxon>Candidatus Kentrum</taxon>
    </lineage>
</organism>
<dbReference type="EMBL" id="CAADEX010000001">
    <property type="protein sequence ID" value="VFJ42428.1"/>
    <property type="molecule type" value="Genomic_DNA"/>
</dbReference>
<gene>
    <name evidence="1" type="ORF">BECKDK2373B_GA0170837_100151</name>
</gene>
<dbReference type="AlphaFoldDB" id="A0A450RTL6"/>
<proteinExistence type="predicted"/>
<protein>
    <submittedName>
        <fullName evidence="1">Uncharacterized protein</fullName>
    </submittedName>
</protein>
<reference evidence="1" key="1">
    <citation type="submission" date="2019-02" db="EMBL/GenBank/DDBJ databases">
        <authorList>
            <person name="Gruber-Vodicka R. H."/>
            <person name="Seah K. B. B."/>
        </authorList>
    </citation>
    <scope>NUCLEOTIDE SEQUENCE</scope>
    <source>
        <strain evidence="1">BECK_DK47</strain>
    </source>
</reference>
<evidence type="ECO:0000313" key="1">
    <source>
        <dbReference type="EMBL" id="VFJ42428.1"/>
    </source>
</evidence>
<name>A0A450RTL6_9GAMM</name>